<feature type="domain" description="Methyltransferase small" evidence="7">
    <location>
        <begin position="39"/>
        <end position="161"/>
    </location>
</feature>
<keyword evidence="4 6" id="KW-0949">S-adenosyl-L-methionine</keyword>
<dbReference type="RefSeq" id="WP_276826257.1">
    <property type="nucleotide sequence ID" value="NZ_CALUIP010000011.1"/>
</dbReference>
<dbReference type="InterPro" id="IPR050210">
    <property type="entry name" value="tRNA_Adenine-N(6)_MTase"/>
</dbReference>
<proteinExistence type="inferred from homology"/>
<evidence type="ECO:0000259" key="7">
    <source>
        <dbReference type="Pfam" id="PF05175"/>
    </source>
</evidence>
<reference evidence="8" key="2">
    <citation type="submission" date="2021-09" db="EMBL/GenBank/DDBJ databases">
        <authorList>
            <person name="Gilroy R."/>
        </authorList>
    </citation>
    <scope>NUCLEOTIDE SEQUENCE</scope>
    <source>
        <strain evidence="8">CHK55-1828</strain>
    </source>
</reference>
<dbReference type="CDD" id="cd02440">
    <property type="entry name" value="AdoMet_MTases"/>
    <property type="match status" value="1"/>
</dbReference>
<comment type="function">
    <text evidence="6">Specifically methylates the adenine in position 37 of tRNA(1)(Val) (anticodon cmo5UAC).</text>
</comment>
<dbReference type="PRINTS" id="PR00507">
    <property type="entry name" value="N12N6MTFRASE"/>
</dbReference>
<keyword evidence="2 6" id="KW-0489">Methyltransferase</keyword>
<dbReference type="EMBL" id="DYVX01000020">
    <property type="protein sequence ID" value="HJF91270.1"/>
    <property type="molecule type" value="Genomic_DNA"/>
</dbReference>
<keyword evidence="3 6" id="KW-0808">Transferase</keyword>
<dbReference type="GO" id="GO:0032259">
    <property type="term" value="P:methylation"/>
    <property type="evidence" value="ECO:0007669"/>
    <property type="project" value="UniProtKB-KW"/>
</dbReference>
<reference evidence="8" key="1">
    <citation type="journal article" date="2021" name="PeerJ">
        <title>Extensive microbial diversity within the chicken gut microbiome revealed by metagenomics and culture.</title>
        <authorList>
            <person name="Gilroy R."/>
            <person name="Ravi A."/>
            <person name="Getino M."/>
            <person name="Pursley I."/>
            <person name="Horton D.L."/>
            <person name="Alikhan N.F."/>
            <person name="Baker D."/>
            <person name="Gharbi K."/>
            <person name="Hall N."/>
            <person name="Watson M."/>
            <person name="Adriaenssens E.M."/>
            <person name="Foster-Nyarko E."/>
            <person name="Jarju S."/>
            <person name="Secka A."/>
            <person name="Antonio M."/>
            <person name="Oren A."/>
            <person name="Chaudhuri R.R."/>
            <person name="La Ragione R."/>
            <person name="Hildebrand F."/>
            <person name="Pallen M.J."/>
        </authorList>
    </citation>
    <scope>NUCLEOTIDE SEQUENCE</scope>
    <source>
        <strain evidence="8">CHK55-1828</strain>
    </source>
</reference>
<dbReference type="HAMAP" id="MF_01872">
    <property type="entry name" value="tRNA_methyltr_YfiC"/>
    <property type="match status" value="1"/>
</dbReference>
<evidence type="ECO:0000313" key="8">
    <source>
        <dbReference type="EMBL" id="HJF91270.1"/>
    </source>
</evidence>
<dbReference type="SUPFAM" id="SSF53335">
    <property type="entry name" value="S-adenosyl-L-methionine-dependent methyltransferases"/>
    <property type="match status" value="1"/>
</dbReference>
<protein>
    <recommendedName>
        <fullName evidence="6">tRNA1(Val) (adenine(37)-N6)-methyltransferase</fullName>
        <ecNumber evidence="6">2.1.1.223</ecNumber>
    </recommendedName>
    <alternativeName>
        <fullName evidence="6">tRNA m6A37 methyltransferase</fullName>
    </alternativeName>
</protein>
<sequence>MSESSFLFKQFIVRHDRCAMKVGTDGVLLGAWAPVEGVRTALDVGTGTGLIALQLAQRNPQLQVTAVEVDADAASQASENVSASPWADRIRVVCTDFRDFEPAARYDLIVSNPPYFIDALPCPDRQRNAARHAGGLNYDVLFRRSARLLDEGGVVSIVIPSEVERAAEDAAWMQGLYPCRRTRVYTKAGKPARRVLVAYSRRLGPVDEDALYIHQAGGDYSDDYRRLTGDFYLKF</sequence>
<evidence type="ECO:0000256" key="2">
    <source>
        <dbReference type="ARBA" id="ARBA00022603"/>
    </source>
</evidence>
<evidence type="ECO:0000256" key="6">
    <source>
        <dbReference type="HAMAP-Rule" id="MF_01872"/>
    </source>
</evidence>
<comment type="subcellular location">
    <subcellularLocation>
        <location evidence="6">Cytoplasm</location>
    </subcellularLocation>
</comment>
<evidence type="ECO:0000313" key="9">
    <source>
        <dbReference type="Proteomes" id="UP000717835"/>
    </source>
</evidence>
<organism evidence="8 9">
    <name type="scientific">Mediterranea massiliensis</name>
    <dbReference type="NCBI Taxonomy" id="1841865"/>
    <lineage>
        <taxon>Bacteria</taxon>
        <taxon>Pseudomonadati</taxon>
        <taxon>Bacteroidota</taxon>
        <taxon>Bacteroidia</taxon>
        <taxon>Bacteroidales</taxon>
        <taxon>Bacteroidaceae</taxon>
        <taxon>Mediterranea</taxon>
    </lineage>
</organism>
<comment type="caution">
    <text evidence="8">The sequence shown here is derived from an EMBL/GenBank/DDBJ whole genome shotgun (WGS) entry which is preliminary data.</text>
</comment>
<evidence type="ECO:0000256" key="3">
    <source>
        <dbReference type="ARBA" id="ARBA00022679"/>
    </source>
</evidence>
<dbReference type="AlphaFoldDB" id="A0A921LB19"/>
<dbReference type="PANTHER" id="PTHR47739">
    <property type="entry name" value="TRNA1(VAL) (ADENINE(37)-N6)-METHYLTRANSFERASE"/>
    <property type="match status" value="1"/>
</dbReference>
<dbReference type="GO" id="GO:0003676">
    <property type="term" value="F:nucleic acid binding"/>
    <property type="evidence" value="ECO:0007669"/>
    <property type="project" value="InterPro"/>
</dbReference>
<dbReference type="GO" id="GO:0008033">
    <property type="term" value="P:tRNA processing"/>
    <property type="evidence" value="ECO:0007669"/>
    <property type="project" value="UniProtKB-UniRule"/>
</dbReference>
<dbReference type="GO" id="GO:0016430">
    <property type="term" value="F:tRNA (adenine-N6)-methyltransferase activity"/>
    <property type="evidence" value="ECO:0007669"/>
    <property type="project" value="UniProtKB-UniRule"/>
</dbReference>
<keyword evidence="1 6" id="KW-0963">Cytoplasm</keyword>
<gene>
    <name evidence="8" type="ORF">K8W02_02645</name>
</gene>
<dbReference type="Pfam" id="PF05175">
    <property type="entry name" value="MTS"/>
    <property type="match status" value="1"/>
</dbReference>
<name>A0A921LB19_9BACT</name>
<dbReference type="GO" id="GO:0005737">
    <property type="term" value="C:cytoplasm"/>
    <property type="evidence" value="ECO:0007669"/>
    <property type="project" value="UniProtKB-SubCell"/>
</dbReference>
<dbReference type="Gene3D" id="3.40.50.150">
    <property type="entry name" value="Vaccinia Virus protein VP39"/>
    <property type="match status" value="1"/>
</dbReference>
<dbReference type="EC" id="2.1.1.223" evidence="6"/>
<dbReference type="Proteomes" id="UP000717835">
    <property type="component" value="Unassembled WGS sequence"/>
</dbReference>
<dbReference type="PANTHER" id="PTHR47739:SF1">
    <property type="entry name" value="TRNA1(VAL) (ADENINE(37)-N6)-METHYLTRANSFERASE"/>
    <property type="match status" value="1"/>
</dbReference>
<keyword evidence="5 6" id="KW-0819">tRNA processing</keyword>
<evidence type="ECO:0000256" key="4">
    <source>
        <dbReference type="ARBA" id="ARBA00022691"/>
    </source>
</evidence>
<accession>A0A921LB19</accession>
<dbReference type="InterPro" id="IPR029063">
    <property type="entry name" value="SAM-dependent_MTases_sf"/>
</dbReference>
<dbReference type="InterPro" id="IPR007848">
    <property type="entry name" value="Small_mtfrase_dom"/>
</dbReference>
<comment type="similarity">
    <text evidence="6">Belongs to the methyltransferase superfamily. tRNA (adenine-N(6)-)-methyltransferase family.</text>
</comment>
<dbReference type="InterPro" id="IPR022882">
    <property type="entry name" value="tRNA_adenine-N6_MeTrfase"/>
</dbReference>
<evidence type="ECO:0000256" key="5">
    <source>
        <dbReference type="ARBA" id="ARBA00022694"/>
    </source>
</evidence>
<comment type="catalytic activity">
    <reaction evidence="6">
        <text>adenosine(37) in tRNA1(Val) + S-adenosyl-L-methionine = N(6)-methyladenosine(37) in tRNA1(Val) + S-adenosyl-L-homocysteine + H(+)</text>
        <dbReference type="Rhea" id="RHEA:43160"/>
        <dbReference type="Rhea" id="RHEA-COMP:10369"/>
        <dbReference type="Rhea" id="RHEA-COMP:10370"/>
        <dbReference type="ChEBI" id="CHEBI:15378"/>
        <dbReference type="ChEBI" id="CHEBI:57856"/>
        <dbReference type="ChEBI" id="CHEBI:59789"/>
        <dbReference type="ChEBI" id="CHEBI:74411"/>
        <dbReference type="ChEBI" id="CHEBI:74449"/>
        <dbReference type="EC" id="2.1.1.223"/>
    </reaction>
</comment>
<evidence type="ECO:0000256" key="1">
    <source>
        <dbReference type="ARBA" id="ARBA00022490"/>
    </source>
</evidence>
<dbReference type="InterPro" id="IPR002052">
    <property type="entry name" value="DNA_methylase_N6_adenine_CS"/>
</dbReference>
<dbReference type="PROSITE" id="PS00092">
    <property type="entry name" value="N6_MTASE"/>
    <property type="match status" value="1"/>
</dbReference>